<protein>
    <submittedName>
        <fullName evidence="1">Uncharacterized protein</fullName>
    </submittedName>
</protein>
<dbReference type="Proteomes" id="UP001221898">
    <property type="component" value="Unassembled WGS sequence"/>
</dbReference>
<reference evidence="1" key="1">
    <citation type="journal article" date="2023" name="Science">
        <title>Genome structures resolve the early diversification of teleost fishes.</title>
        <authorList>
            <person name="Parey E."/>
            <person name="Louis A."/>
            <person name="Montfort J."/>
            <person name="Bouchez O."/>
            <person name="Roques C."/>
            <person name="Iampietro C."/>
            <person name="Lluch J."/>
            <person name="Castinel A."/>
            <person name="Donnadieu C."/>
            <person name="Desvignes T."/>
            <person name="Floi Bucao C."/>
            <person name="Jouanno E."/>
            <person name="Wen M."/>
            <person name="Mejri S."/>
            <person name="Dirks R."/>
            <person name="Jansen H."/>
            <person name="Henkel C."/>
            <person name="Chen W.J."/>
            <person name="Zahm M."/>
            <person name="Cabau C."/>
            <person name="Klopp C."/>
            <person name="Thompson A.W."/>
            <person name="Robinson-Rechavi M."/>
            <person name="Braasch I."/>
            <person name="Lecointre G."/>
            <person name="Bobe J."/>
            <person name="Postlethwait J.H."/>
            <person name="Berthelot C."/>
            <person name="Roest Crollius H."/>
            <person name="Guiguen Y."/>
        </authorList>
    </citation>
    <scope>NUCLEOTIDE SEQUENCE</scope>
    <source>
        <strain evidence="1">NC1722</strain>
    </source>
</reference>
<proteinExistence type="predicted"/>
<organism evidence="1 2">
    <name type="scientific">Aldrovandia affinis</name>
    <dbReference type="NCBI Taxonomy" id="143900"/>
    <lineage>
        <taxon>Eukaryota</taxon>
        <taxon>Metazoa</taxon>
        <taxon>Chordata</taxon>
        <taxon>Craniata</taxon>
        <taxon>Vertebrata</taxon>
        <taxon>Euteleostomi</taxon>
        <taxon>Actinopterygii</taxon>
        <taxon>Neopterygii</taxon>
        <taxon>Teleostei</taxon>
        <taxon>Notacanthiformes</taxon>
        <taxon>Halosauridae</taxon>
        <taxon>Aldrovandia</taxon>
    </lineage>
</organism>
<evidence type="ECO:0000313" key="2">
    <source>
        <dbReference type="Proteomes" id="UP001221898"/>
    </source>
</evidence>
<gene>
    <name evidence="1" type="ORF">AAFF_G00062650</name>
</gene>
<keyword evidence="2" id="KW-1185">Reference proteome</keyword>
<dbReference type="AlphaFoldDB" id="A0AAD7WDX4"/>
<accession>A0AAD7WDX4</accession>
<evidence type="ECO:0000313" key="1">
    <source>
        <dbReference type="EMBL" id="KAJ8393193.1"/>
    </source>
</evidence>
<dbReference type="EMBL" id="JAINUG010000139">
    <property type="protein sequence ID" value="KAJ8393193.1"/>
    <property type="molecule type" value="Genomic_DNA"/>
</dbReference>
<comment type="caution">
    <text evidence="1">The sequence shown here is derived from an EMBL/GenBank/DDBJ whole genome shotgun (WGS) entry which is preliminary data.</text>
</comment>
<name>A0AAD7WDX4_9TELE</name>
<sequence>MLRSRFDVAVGRGKQADGWAGRYISLNAIGSLRGPALMELSISQPAPVYTTRLPLPQGSSPAKAGQAVLPDIGERTAASDIGFEMGLLAMNIQALLLTLPGHERGFVLIF</sequence>